<dbReference type="AlphaFoldDB" id="A0A645J2C1"/>
<evidence type="ECO:0000256" key="1">
    <source>
        <dbReference type="SAM" id="MobiDB-lite"/>
    </source>
</evidence>
<accession>A0A645J2C1</accession>
<feature type="compositionally biased region" description="Basic residues" evidence="1">
    <location>
        <begin position="1"/>
        <end position="10"/>
    </location>
</feature>
<name>A0A645J2C1_9ZZZZ</name>
<protein>
    <submittedName>
        <fullName evidence="2">Uncharacterized protein</fullName>
    </submittedName>
</protein>
<sequence length="154" mass="16533">MRGQRRRAGKPPRVPAHDFQDHDRPRVVDPRVLVDLHAGRGDVFRGAAVTGAVVGAEQIVVDRLRHAHDAAVVADGLQVPADLPAGVHGVVAAVIEKVAYVIFFEDLENTPVVGVVSLRVLHFITAGAEGGGGRVQQEFQLRCVLHAHIVKFVA</sequence>
<feature type="region of interest" description="Disordered" evidence="1">
    <location>
        <begin position="1"/>
        <end position="23"/>
    </location>
</feature>
<organism evidence="2">
    <name type="scientific">bioreactor metagenome</name>
    <dbReference type="NCBI Taxonomy" id="1076179"/>
    <lineage>
        <taxon>unclassified sequences</taxon>
        <taxon>metagenomes</taxon>
        <taxon>ecological metagenomes</taxon>
    </lineage>
</organism>
<dbReference type="EMBL" id="VSSQ01128597">
    <property type="protein sequence ID" value="MPN57262.1"/>
    <property type="molecule type" value="Genomic_DNA"/>
</dbReference>
<gene>
    <name evidence="2" type="ORF">SDC9_204956</name>
</gene>
<reference evidence="2" key="1">
    <citation type="submission" date="2019-08" db="EMBL/GenBank/DDBJ databases">
        <authorList>
            <person name="Kucharzyk K."/>
            <person name="Murdoch R.W."/>
            <person name="Higgins S."/>
            <person name="Loffler F."/>
        </authorList>
    </citation>
    <scope>NUCLEOTIDE SEQUENCE</scope>
</reference>
<proteinExistence type="predicted"/>
<evidence type="ECO:0000313" key="2">
    <source>
        <dbReference type="EMBL" id="MPN57262.1"/>
    </source>
</evidence>
<comment type="caution">
    <text evidence="2">The sequence shown here is derived from an EMBL/GenBank/DDBJ whole genome shotgun (WGS) entry which is preliminary data.</text>
</comment>